<organism evidence="1 2">
    <name type="scientific">Amycolatopsis orientalis</name>
    <name type="common">Nocardia orientalis</name>
    <dbReference type="NCBI Taxonomy" id="31958"/>
    <lineage>
        <taxon>Bacteria</taxon>
        <taxon>Bacillati</taxon>
        <taxon>Actinomycetota</taxon>
        <taxon>Actinomycetes</taxon>
        <taxon>Pseudonocardiales</taxon>
        <taxon>Pseudonocardiaceae</taxon>
        <taxon>Amycolatopsis</taxon>
    </lineage>
</organism>
<dbReference type="RefSeq" id="WP_044852890.1">
    <property type="nucleotide sequence ID" value="NZ_CP016174.1"/>
</dbReference>
<evidence type="ECO:0000313" key="1">
    <source>
        <dbReference type="EMBL" id="ANN17241.1"/>
    </source>
</evidence>
<dbReference type="KEGG" id="aori:SD37_17380"/>
<proteinExistence type="predicted"/>
<dbReference type="Proteomes" id="UP000093695">
    <property type="component" value="Chromosome"/>
</dbReference>
<evidence type="ECO:0000313" key="2">
    <source>
        <dbReference type="Proteomes" id="UP000093695"/>
    </source>
</evidence>
<accession>A0A193BYC6</accession>
<dbReference type="AlphaFoldDB" id="A0A193BYC6"/>
<sequence>MGQRVMQGTFVVRRDGLEPCLASDDLNTWPRDYRLGLAYGLWFDTVGALTLTPRSAEEALQVLGPVPDGADDLAEWVTRISELRAPGQLSDDYSASKAAKEAVRRRTAFRPAAEHQALAALAENIEPGPSF</sequence>
<protein>
    <submittedName>
        <fullName evidence="1">Uncharacterized protein</fullName>
    </submittedName>
</protein>
<keyword evidence="2" id="KW-1185">Reference proteome</keyword>
<reference evidence="1 2" key="1">
    <citation type="journal article" date="2015" name="Genome Announc.">
        <title>Draft Genome Sequence of Norvancomycin-Producing Strain Amycolatopsis orientalis CPCC200066.</title>
        <authorList>
            <person name="Lei X."/>
            <person name="Yuan F."/>
            <person name="Shi Y."/>
            <person name="Li X."/>
            <person name="Wang L."/>
            <person name="Hong B."/>
        </authorList>
    </citation>
    <scope>NUCLEOTIDE SEQUENCE [LARGE SCALE GENOMIC DNA]</scope>
    <source>
        <strain evidence="1 2">B-37</strain>
    </source>
</reference>
<dbReference type="EMBL" id="CP016174">
    <property type="protein sequence ID" value="ANN17241.1"/>
    <property type="molecule type" value="Genomic_DNA"/>
</dbReference>
<name>A0A193BYC6_AMYOR</name>
<gene>
    <name evidence="1" type="ORF">SD37_17380</name>
</gene>